<dbReference type="SUPFAM" id="SSF50978">
    <property type="entry name" value="WD40 repeat-like"/>
    <property type="match status" value="1"/>
</dbReference>
<dbReference type="InterPro" id="IPR036322">
    <property type="entry name" value="WD40_repeat_dom_sf"/>
</dbReference>
<dbReference type="Proteomes" id="UP000218231">
    <property type="component" value="Unassembled WGS sequence"/>
</dbReference>
<dbReference type="Gene3D" id="2.130.10.10">
    <property type="entry name" value="YVTN repeat-like/Quinoprotein amine dehydrogenase"/>
    <property type="match status" value="1"/>
</dbReference>
<keyword evidence="2" id="KW-1185">Reference proteome</keyword>
<evidence type="ECO:0000313" key="1">
    <source>
        <dbReference type="EMBL" id="PAV60213.1"/>
    </source>
</evidence>
<dbReference type="AlphaFoldDB" id="A0A2A2JES3"/>
<evidence type="ECO:0000313" key="2">
    <source>
        <dbReference type="Proteomes" id="UP000218231"/>
    </source>
</evidence>
<sequence length="195" mass="21661">MSKLDKFHERTGIQLQQTHTFQLPLVKSCDITIQRLYFQSLCDASVVSICSASSSRRCAILFGETIHDEWCSHQGLTLIINRNNSTQHPLPVCPSSAIWSSSLLFVGDVAGSIHVYSNDKHMLSHDLHSNCITCLDISPHGLLSTSSDGTIRLSSFKSNSFTTIKEIKLNNNNLSRRICRQTTVNKAVCIAALNR</sequence>
<dbReference type="EMBL" id="LIAE01010479">
    <property type="protein sequence ID" value="PAV60213.1"/>
    <property type="molecule type" value="Genomic_DNA"/>
</dbReference>
<protein>
    <recommendedName>
        <fullName evidence="3">Anaphase-promoting complex subunit 4 WD40 domain-containing protein</fullName>
    </recommendedName>
</protein>
<dbReference type="OrthoDB" id="5846296at2759"/>
<reference evidence="1 2" key="1">
    <citation type="journal article" date="2017" name="Curr. Biol.">
        <title>Genome architecture and evolution of a unichromosomal asexual nematode.</title>
        <authorList>
            <person name="Fradin H."/>
            <person name="Zegar C."/>
            <person name="Gutwein M."/>
            <person name="Lucas J."/>
            <person name="Kovtun M."/>
            <person name="Corcoran D."/>
            <person name="Baugh L.R."/>
            <person name="Kiontke K."/>
            <person name="Gunsalus K."/>
            <person name="Fitch D.H."/>
            <person name="Piano F."/>
        </authorList>
    </citation>
    <scope>NUCLEOTIDE SEQUENCE [LARGE SCALE GENOMIC DNA]</scope>
    <source>
        <strain evidence="1">PF1309</strain>
    </source>
</reference>
<gene>
    <name evidence="1" type="ORF">WR25_21464</name>
</gene>
<comment type="caution">
    <text evidence="1">The sequence shown here is derived from an EMBL/GenBank/DDBJ whole genome shotgun (WGS) entry which is preliminary data.</text>
</comment>
<dbReference type="STRING" id="2018661.A0A2A2JES3"/>
<evidence type="ECO:0008006" key="3">
    <source>
        <dbReference type="Google" id="ProtNLM"/>
    </source>
</evidence>
<organism evidence="1 2">
    <name type="scientific">Diploscapter pachys</name>
    <dbReference type="NCBI Taxonomy" id="2018661"/>
    <lineage>
        <taxon>Eukaryota</taxon>
        <taxon>Metazoa</taxon>
        <taxon>Ecdysozoa</taxon>
        <taxon>Nematoda</taxon>
        <taxon>Chromadorea</taxon>
        <taxon>Rhabditida</taxon>
        <taxon>Rhabditina</taxon>
        <taxon>Rhabditomorpha</taxon>
        <taxon>Rhabditoidea</taxon>
        <taxon>Rhabditidae</taxon>
        <taxon>Diploscapter</taxon>
    </lineage>
</organism>
<dbReference type="InterPro" id="IPR015943">
    <property type="entry name" value="WD40/YVTN_repeat-like_dom_sf"/>
</dbReference>
<proteinExistence type="predicted"/>
<name>A0A2A2JES3_9BILA</name>
<accession>A0A2A2JES3</accession>